<proteinExistence type="predicted"/>
<gene>
    <name evidence="1" type="ORF">FRX31_022800</name>
</gene>
<evidence type="ECO:0008006" key="3">
    <source>
        <dbReference type="Google" id="ProtNLM"/>
    </source>
</evidence>
<dbReference type="EMBL" id="JABWDY010027785">
    <property type="protein sequence ID" value="KAF5187613.1"/>
    <property type="molecule type" value="Genomic_DNA"/>
</dbReference>
<keyword evidence="2" id="KW-1185">Reference proteome</keyword>
<dbReference type="AlphaFoldDB" id="A0A7J6VRV8"/>
<comment type="caution">
    <text evidence="1">The sequence shown here is derived from an EMBL/GenBank/DDBJ whole genome shotgun (WGS) entry which is preliminary data.</text>
</comment>
<reference evidence="1 2" key="1">
    <citation type="submission" date="2020-06" db="EMBL/GenBank/DDBJ databases">
        <title>Transcriptomic and genomic resources for Thalictrum thalictroides and T. hernandezii: Facilitating candidate gene discovery in an emerging model plant lineage.</title>
        <authorList>
            <person name="Arias T."/>
            <person name="Riano-Pachon D.M."/>
            <person name="Di Stilio V.S."/>
        </authorList>
    </citation>
    <scope>NUCLEOTIDE SEQUENCE [LARGE SCALE GENOMIC DNA]</scope>
    <source>
        <strain evidence="2">cv. WT478/WT964</strain>
        <tissue evidence="1">Leaves</tissue>
    </source>
</reference>
<evidence type="ECO:0000313" key="2">
    <source>
        <dbReference type="Proteomes" id="UP000554482"/>
    </source>
</evidence>
<evidence type="ECO:0000313" key="1">
    <source>
        <dbReference type="EMBL" id="KAF5187613.1"/>
    </source>
</evidence>
<name>A0A7J6VRV8_THATH</name>
<protein>
    <recommendedName>
        <fullName evidence="3">DUF4283 domain-containing protein</fullName>
    </recommendedName>
</protein>
<sequence length="541" mass="60826">MGFLGRTSVKVENKIFDLSRWGRWDKSEEILVVERSNGKVFKATTSAGGGRWMGKFLCECSVGNEALLRYADEWVSIVGIPRRNRMGAYAEFSFFKRSNGKRRIICIPEGIDAEGWAQAGIELLSLFDIMVDKEVSLNPVKNQKMGLICTPEVQRHDRRLVSKELIRRFGEGYLTVLESGEALLCMNDSESATKLANVGSIRVEEGMLSFRRWSPDFNALPAGFVKPSFIWLEMSGFPMHLKKEEIVVVIVKNWGGLIEVDQQSMAMSSHLVRVKLLNPKWNLIPRLIHLEEKGCTFPVIVDVCFAKPAVPSIPVRSVVVSDDSVEEKEVCSSGNVIKISEESNVRWEGGSLPQWREGPADNSSFIQNGDHMPSRDMVEARKVFETGMQLKESYADVLRKKKGKVVAIDQGEVLMCSNGFTPLEDADEESIPQNNLDDTAHRPQAQEKHVFRHRFKARKPRGISSWVRGPSMLLSGQGSYEENSSAKGGSFFEDFIPKRILSRPINQEVSDLICPPGFEDFVINRSEADIMEALKRDCSKV</sequence>
<accession>A0A7J6VRV8</accession>
<dbReference type="Proteomes" id="UP000554482">
    <property type="component" value="Unassembled WGS sequence"/>
</dbReference>
<organism evidence="1 2">
    <name type="scientific">Thalictrum thalictroides</name>
    <name type="common">Rue-anemone</name>
    <name type="synonym">Anemone thalictroides</name>
    <dbReference type="NCBI Taxonomy" id="46969"/>
    <lineage>
        <taxon>Eukaryota</taxon>
        <taxon>Viridiplantae</taxon>
        <taxon>Streptophyta</taxon>
        <taxon>Embryophyta</taxon>
        <taxon>Tracheophyta</taxon>
        <taxon>Spermatophyta</taxon>
        <taxon>Magnoliopsida</taxon>
        <taxon>Ranunculales</taxon>
        <taxon>Ranunculaceae</taxon>
        <taxon>Thalictroideae</taxon>
        <taxon>Thalictrum</taxon>
    </lineage>
</organism>